<name>A0AAU9TMG8_EUPED</name>
<dbReference type="EMBL" id="CAKOGL010000005">
    <property type="protein sequence ID" value="CAH2086619.1"/>
    <property type="molecule type" value="Genomic_DNA"/>
</dbReference>
<comment type="caution">
    <text evidence="2">The sequence shown here is derived from an EMBL/GenBank/DDBJ whole genome shotgun (WGS) entry which is preliminary data.</text>
</comment>
<evidence type="ECO:0000313" key="3">
    <source>
        <dbReference type="Proteomes" id="UP001153954"/>
    </source>
</evidence>
<protein>
    <submittedName>
        <fullName evidence="2">Uncharacterized protein</fullName>
    </submittedName>
</protein>
<gene>
    <name evidence="2" type="ORF">EEDITHA_LOCUS2971</name>
</gene>
<evidence type="ECO:0000313" key="2">
    <source>
        <dbReference type="EMBL" id="CAH2086619.1"/>
    </source>
</evidence>
<dbReference type="Proteomes" id="UP001153954">
    <property type="component" value="Unassembled WGS sequence"/>
</dbReference>
<proteinExistence type="predicted"/>
<feature type="region of interest" description="Disordered" evidence="1">
    <location>
        <begin position="25"/>
        <end position="56"/>
    </location>
</feature>
<feature type="compositionally biased region" description="Basic and acidic residues" evidence="1">
    <location>
        <begin position="25"/>
        <end position="40"/>
    </location>
</feature>
<reference evidence="2" key="1">
    <citation type="submission" date="2022-03" db="EMBL/GenBank/DDBJ databases">
        <authorList>
            <person name="Tunstrom K."/>
        </authorList>
    </citation>
    <scope>NUCLEOTIDE SEQUENCE</scope>
</reference>
<sequence length="89" mass="10239">MEKHSIIVSNQKYLYGATRFVANRPSEKPRREECRWDEPARAPPARIYSQGHASAAPVRRQQSHAVYDYSVQDTASPLLNTPRTNVMFH</sequence>
<dbReference type="AlphaFoldDB" id="A0AAU9TMG8"/>
<keyword evidence="3" id="KW-1185">Reference proteome</keyword>
<organism evidence="2 3">
    <name type="scientific">Euphydryas editha</name>
    <name type="common">Edith's checkerspot</name>
    <dbReference type="NCBI Taxonomy" id="104508"/>
    <lineage>
        <taxon>Eukaryota</taxon>
        <taxon>Metazoa</taxon>
        <taxon>Ecdysozoa</taxon>
        <taxon>Arthropoda</taxon>
        <taxon>Hexapoda</taxon>
        <taxon>Insecta</taxon>
        <taxon>Pterygota</taxon>
        <taxon>Neoptera</taxon>
        <taxon>Endopterygota</taxon>
        <taxon>Lepidoptera</taxon>
        <taxon>Glossata</taxon>
        <taxon>Ditrysia</taxon>
        <taxon>Papilionoidea</taxon>
        <taxon>Nymphalidae</taxon>
        <taxon>Nymphalinae</taxon>
        <taxon>Euphydryas</taxon>
    </lineage>
</organism>
<accession>A0AAU9TMG8</accession>
<evidence type="ECO:0000256" key="1">
    <source>
        <dbReference type="SAM" id="MobiDB-lite"/>
    </source>
</evidence>